<protein>
    <submittedName>
        <fullName evidence="2">Uncharacterized protein</fullName>
    </submittedName>
</protein>
<name>A0A813F861_POLGL</name>
<evidence type="ECO:0000313" key="2">
    <source>
        <dbReference type="EMBL" id="CAE8610403.1"/>
    </source>
</evidence>
<reference evidence="2" key="1">
    <citation type="submission" date="2021-02" db="EMBL/GenBank/DDBJ databases">
        <authorList>
            <person name="Dougan E. K."/>
            <person name="Rhodes N."/>
            <person name="Thang M."/>
            <person name="Chan C."/>
        </authorList>
    </citation>
    <scope>NUCLEOTIDE SEQUENCE</scope>
</reference>
<feature type="non-terminal residue" evidence="2">
    <location>
        <position position="1"/>
    </location>
</feature>
<keyword evidence="3" id="KW-1185">Reference proteome</keyword>
<dbReference type="Proteomes" id="UP000654075">
    <property type="component" value="Unassembled WGS sequence"/>
</dbReference>
<sequence>KREAGLKYRFCRSPKMSDKKGDSLGSVGLDKELYGGAKEKYAKEIPMDDDDVEEPAARTKPSAGSRSGPGAKPFMDEIPSGADEDPFK</sequence>
<feature type="region of interest" description="Disordered" evidence="1">
    <location>
        <begin position="1"/>
        <end position="88"/>
    </location>
</feature>
<gene>
    <name evidence="2" type="ORF">PGLA1383_LOCUS28230</name>
</gene>
<feature type="non-terminal residue" evidence="2">
    <location>
        <position position="88"/>
    </location>
</feature>
<dbReference type="AlphaFoldDB" id="A0A813F861"/>
<evidence type="ECO:0000313" key="3">
    <source>
        <dbReference type="Proteomes" id="UP000654075"/>
    </source>
</evidence>
<proteinExistence type="predicted"/>
<accession>A0A813F861</accession>
<feature type="compositionally biased region" description="Basic and acidic residues" evidence="1">
    <location>
        <begin position="29"/>
        <end position="46"/>
    </location>
</feature>
<organism evidence="2 3">
    <name type="scientific">Polarella glacialis</name>
    <name type="common">Dinoflagellate</name>
    <dbReference type="NCBI Taxonomy" id="89957"/>
    <lineage>
        <taxon>Eukaryota</taxon>
        <taxon>Sar</taxon>
        <taxon>Alveolata</taxon>
        <taxon>Dinophyceae</taxon>
        <taxon>Suessiales</taxon>
        <taxon>Suessiaceae</taxon>
        <taxon>Polarella</taxon>
    </lineage>
</organism>
<comment type="caution">
    <text evidence="2">The sequence shown here is derived from an EMBL/GenBank/DDBJ whole genome shotgun (WGS) entry which is preliminary data.</text>
</comment>
<dbReference type="EMBL" id="CAJNNV010024657">
    <property type="protein sequence ID" value="CAE8610403.1"/>
    <property type="molecule type" value="Genomic_DNA"/>
</dbReference>
<evidence type="ECO:0000256" key="1">
    <source>
        <dbReference type="SAM" id="MobiDB-lite"/>
    </source>
</evidence>